<keyword evidence="2" id="KW-1185">Reference proteome</keyword>
<gene>
    <name evidence="1" type="ORF">EA58_06140</name>
</gene>
<dbReference type="GO" id="GO:0051213">
    <property type="term" value="F:dioxygenase activity"/>
    <property type="evidence" value="ECO:0007669"/>
    <property type="project" value="InterPro"/>
</dbReference>
<dbReference type="OrthoDB" id="6681382at2"/>
<dbReference type="Proteomes" id="UP000027192">
    <property type="component" value="Unassembled WGS sequence"/>
</dbReference>
<organism evidence="1 2">
    <name type="scientific">Photobacterium galatheae</name>
    <dbReference type="NCBI Taxonomy" id="1654360"/>
    <lineage>
        <taxon>Bacteria</taxon>
        <taxon>Pseudomonadati</taxon>
        <taxon>Pseudomonadota</taxon>
        <taxon>Gammaproteobacteria</taxon>
        <taxon>Vibrionales</taxon>
        <taxon>Vibrionaceae</taxon>
        <taxon>Photobacterium</taxon>
    </lineage>
</organism>
<sequence length="218" mass="25031">MSSIILKRDPYGLDDWEQFKNSWNHLQIDTYMADGGTYRKRKYATLSSPASSGEWVLEPHQPHYQGLYYNNLNGGVERHYEPIDDDVVYSNAFNQILKLGCNIFSQQSPEADWHIETHQFRIEANGEISGKPTPEGIHRDGVDFILMMMINHQNLSGGVTTIYDLDKKPLTRFSLNQAMDTAVLNDHNLFHGVSEILQDNPEQNTIRDVLVATYRKKT</sequence>
<reference evidence="1 2" key="1">
    <citation type="submission" date="2014-04" db="EMBL/GenBank/DDBJ databases">
        <title>Draft genome sequence of Photobacterium halotolerans S2753: a solonamide, ngercheumicin and holomycin producer.</title>
        <authorList>
            <person name="Machado H.R."/>
            <person name="Gram L."/>
        </authorList>
    </citation>
    <scope>NUCLEOTIDE SEQUENCE [LARGE SCALE GENOMIC DNA]</scope>
    <source>
        <strain evidence="1 2">S2753</strain>
    </source>
</reference>
<protein>
    <recommendedName>
        <fullName evidence="3">2OG-Fe dioxygenase family protein</fullName>
    </recommendedName>
</protein>
<evidence type="ECO:0008006" key="3">
    <source>
        <dbReference type="Google" id="ProtNLM"/>
    </source>
</evidence>
<proteinExistence type="predicted"/>
<evidence type="ECO:0000313" key="1">
    <source>
        <dbReference type="EMBL" id="KDM92519.1"/>
    </source>
</evidence>
<dbReference type="STRING" id="1654360.EA58_06140"/>
<dbReference type="Gene3D" id="2.60.120.620">
    <property type="entry name" value="q2cbj1_9rhob like domain"/>
    <property type="match status" value="1"/>
</dbReference>
<dbReference type="InterPro" id="IPR018724">
    <property type="entry name" value="2OG-Fe_dioxygenase"/>
</dbReference>
<evidence type="ECO:0000313" key="2">
    <source>
        <dbReference type="Proteomes" id="UP000027192"/>
    </source>
</evidence>
<dbReference type="AlphaFoldDB" id="A0A066RQ75"/>
<accession>A0A066RQ75</accession>
<dbReference type="RefSeq" id="WP_081819564.1">
    <property type="nucleotide sequence ID" value="NZ_JAGSGC010000001.1"/>
</dbReference>
<dbReference type="Pfam" id="PF10014">
    <property type="entry name" value="2OG-Fe_Oxy_2"/>
    <property type="match status" value="1"/>
</dbReference>
<name>A0A066RQ75_9GAMM</name>
<comment type="caution">
    <text evidence="1">The sequence shown here is derived from an EMBL/GenBank/DDBJ whole genome shotgun (WGS) entry which is preliminary data.</text>
</comment>
<dbReference type="EMBL" id="JMIB01000008">
    <property type="protein sequence ID" value="KDM92519.1"/>
    <property type="molecule type" value="Genomic_DNA"/>
</dbReference>